<proteinExistence type="predicted"/>
<keyword evidence="1" id="KW-0732">Signal</keyword>
<dbReference type="EMBL" id="SNVJ01000029">
    <property type="protein sequence ID" value="MXP65855.1"/>
    <property type="molecule type" value="Genomic_DNA"/>
</dbReference>
<dbReference type="Proteomes" id="UP000460715">
    <property type="component" value="Unassembled WGS sequence"/>
</dbReference>
<dbReference type="RefSeq" id="WP_160939262.1">
    <property type="nucleotide sequence ID" value="NZ_SNVJ01000029.1"/>
</dbReference>
<keyword evidence="3" id="KW-1185">Reference proteome</keyword>
<dbReference type="AlphaFoldDB" id="A0A845BFS4"/>
<comment type="caution">
    <text evidence="2">The sequence shown here is derived from an EMBL/GenBank/DDBJ whole genome shotgun (WGS) entry which is preliminary data.</text>
</comment>
<evidence type="ECO:0000256" key="1">
    <source>
        <dbReference type="SAM" id="SignalP"/>
    </source>
</evidence>
<sequence>MHRRAGRAACLAFAPALLLGGGALAEALRDAGSGLSVTPPPGYAAAAAPPSGAQTARFTLRQSQDQDTGCTIAYVPAPQNALYTQEQINSRTRLPGWQTIERTRLAAVYTLREQSLFEQAGVAGVEIVGDLRPAAKLPERAQALRSFFATMETPRGRITLVCVAEKERFAARRPGFEAVLRGVMPPG</sequence>
<accession>A0A845BFS4</accession>
<name>A0A845BFS4_9PROT</name>
<organism evidence="2 3">
    <name type="scientific">Teichococcus coralli</name>
    <dbReference type="NCBI Taxonomy" id="2545983"/>
    <lineage>
        <taxon>Bacteria</taxon>
        <taxon>Pseudomonadati</taxon>
        <taxon>Pseudomonadota</taxon>
        <taxon>Alphaproteobacteria</taxon>
        <taxon>Acetobacterales</taxon>
        <taxon>Roseomonadaceae</taxon>
        <taxon>Roseomonas</taxon>
    </lineage>
</organism>
<feature type="signal peptide" evidence="1">
    <location>
        <begin position="1"/>
        <end position="25"/>
    </location>
</feature>
<reference evidence="2 3" key="1">
    <citation type="submission" date="2019-03" db="EMBL/GenBank/DDBJ databases">
        <title>Roseomonas sp. a novel Roseomonas species isolated from Sea whip Gorgonian.</title>
        <authorList>
            <person name="Li F."/>
            <person name="Pan X."/>
            <person name="Huang S."/>
            <person name="Li Z."/>
            <person name="Meng B."/>
        </authorList>
    </citation>
    <scope>NUCLEOTIDE SEQUENCE [LARGE SCALE GENOMIC DNA]</scope>
    <source>
        <strain evidence="2 3">M0104</strain>
    </source>
</reference>
<feature type="chain" id="PRO_5032347794" evidence="1">
    <location>
        <begin position="26"/>
        <end position="187"/>
    </location>
</feature>
<gene>
    <name evidence="2" type="ORF">E0493_21115</name>
</gene>
<evidence type="ECO:0000313" key="3">
    <source>
        <dbReference type="Proteomes" id="UP000460715"/>
    </source>
</evidence>
<dbReference type="OrthoDB" id="8445854at2"/>
<protein>
    <submittedName>
        <fullName evidence="2">Uncharacterized protein</fullName>
    </submittedName>
</protein>
<evidence type="ECO:0000313" key="2">
    <source>
        <dbReference type="EMBL" id="MXP65855.1"/>
    </source>
</evidence>